<protein>
    <submittedName>
        <fullName evidence="1">Uncharacterized protein</fullName>
    </submittedName>
</protein>
<dbReference type="AlphaFoldDB" id="A0A0D0F132"/>
<name>A0A0D0F132_9FLAO</name>
<reference evidence="2 4" key="2">
    <citation type="submission" date="2016-11" db="EMBL/GenBank/DDBJ databases">
        <title>Whole genomes of Flavobacteriaceae.</title>
        <authorList>
            <person name="Stine C."/>
            <person name="Li C."/>
            <person name="Tadesse D."/>
        </authorList>
    </citation>
    <scope>NUCLEOTIDE SEQUENCE [LARGE SCALE GENOMIC DNA]</scope>
    <source>
        <strain evidence="2 4">ATCC 51468</strain>
    </source>
</reference>
<reference evidence="1 3" key="1">
    <citation type="submission" date="2015-01" db="EMBL/GenBank/DDBJ databases">
        <title>Genome of Flavobacterium hibernum DSM 12611.</title>
        <authorList>
            <person name="Stropko S.J."/>
            <person name="Pipes S.E."/>
            <person name="Newman J.D."/>
        </authorList>
    </citation>
    <scope>NUCLEOTIDE SEQUENCE [LARGE SCALE GENOMIC DNA]</scope>
    <source>
        <strain evidence="1 3">DSM 12611</strain>
    </source>
</reference>
<evidence type="ECO:0000313" key="4">
    <source>
        <dbReference type="Proteomes" id="UP000198302"/>
    </source>
</evidence>
<gene>
    <name evidence="2" type="ORF">B0A73_00255</name>
    <name evidence="1" type="ORF">IW18_15485</name>
</gene>
<dbReference type="Proteomes" id="UP000198302">
    <property type="component" value="Unassembled WGS sequence"/>
</dbReference>
<evidence type="ECO:0000313" key="2">
    <source>
        <dbReference type="EMBL" id="OXA91708.1"/>
    </source>
</evidence>
<dbReference type="EMBL" id="JPRK01000013">
    <property type="protein sequence ID" value="KIO51677.1"/>
    <property type="molecule type" value="Genomic_DNA"/>
</dbReference>
<evidence type="ECO:0000313" key="3">
    <source>
        <dbReference type="Proteomes" id="UP000032061"/>
    </source>
</evidence>
<evidence type="ECO:0000313" key="1">
    <source>
        <dbReference type="EMBL" id="KIO51677.1"/>
    </source>
</evidence>
<comment type="caution">
    <text evidence="1">The sequence shown here is derived from an EMBL/GenBank/DDBJ whole genome shotgun (WGS) entry which is preliminary data.</text>
</comment>
<dbReference type="OrthoDB" id="1372875at2"/>
<keyword evidence="4" id="KW-1185">Reference proteome</keyword>
<proteinExistence type="predicted"/>
<organism evidence="1 3">
    <name type="scientific">Flavobacterium hibernum</name>
    <dbReference type="NCBI Taxonomy" id="37752"/>
    <lineage>
        <taxon>Bacteria</taxon>
        <taxon>Pseudomonadati</taxon>
        <taxon>Bacteroidota</taxon>
        <taxon>Flavobacteriia</taxon>
        <taxon>Flavobacteriales</taxon>
        <taxon>Flavobacteriaceae</taxon>
        <taxon>Flavobacterium</taxon>
    </lineage>
</organism>
<dbReference type="Proteomes" id="UP000032061">
    <property type="component" value="Unassembled WGS sequence"/>
</dbReference>
<dbReference type="RefSeq" id="WP_041518804.1">
    <property type="nucleotide sequence ID" value="NZ_JPRK01000013.1"/>
</dbReference>
<accession>A0A0D0F132</accession>
<sequence length="77" mass="8849">MSTNTLSKEAETRLINFFNTTITPGEMAKALRQANYVLALGVIRQDETPQQEIIKLENSFYWLNELAEVLNPYLDVE</sequence>
<dbReference type="EMBL" id="MUGX01000002">
    <property type="protein sequence ID" value="OXA91708.1"/>
    <property type="molecule type" value="Genomic_DNA"/>
</dbReference>